<proteinExistence type="predicted"/>
<dbReference type="RefSeq" id="WP_283442757.1">
    <property type="nucleotide sequence ID" value="NZ_FXUL01000009.1"/>
</dbReference>
<gene>
    <name evidence="1" type="ORF">SAMN06295970_10981</name>
</gene>
<protein>
    <recommendedName>
        <fullName evidence="3">Lipoprotein</fullName>
    </recommendedName>
</protein>
<evidence type="ECO:0000313" key="2">
    <source>
        <dbReference type="Proteomes" id="UP001158049"/>
    </source>
</evidence>
<evidence type="ECO:0000313" key="1">
    <source>
        <dbReference type="EMBL" id="SMP63484.1"/>
    </source>
</evidence>
<name>A0ABY1QCA1_9BURK</name>
<sequence>MEASTVQYRGFEIAVTPFTDHDDLWDFRYQITRAGDPEKAVIRHSVTRQQTMDGHTTESAAREAGTLLAKVDVDNFLALGK</sequence>
<organism evidence="1 2">
    <name type="scientific">Noviherbaspirillum suwonense</name>
    <dbReference type="NCBI Taxonomy" id="1224511"/>
    <lineage>
        <taxon>Bacteria</taxon>
        <taxon>Pseudomonadati</taxon>
        <taxon>Pseudomonadota</taxon>
        <taxon>Betaproteobacteria</taxon>
        <taxon>Burkholderiales</taxon>
        <taxon>Oxalobacteraceae</taxon>
        <taxon>Noviherbaspirillum</taxon>
    </lineage>
</organism>
<dbReference type="EMBL" id="FXUL01000009">
    <property type="protein sequence ID" value="SMP63484.1"/>
    <property type="molecule type" value="Genomic_DNA"/>
</dbReference>
<dbReference type="Proteomes" id="UP001158049">
    <property type="component" value="Unassembled WGS sequence"/>
</dbReference>
<reference evidence="1 2" key="1">
    <citation type="submission" date="2017-05" db="EMBL/GenBank/DDBJ databases">
        <authorList>
            <person name="Varghese N."/>
            <person name="Submissions S."/>
        </authorList>
    </citation>
    <scope>NUCLEOTIDE SEQUENCE [LARGE SCALE GENOMIC DNA]</scope>
    <source>
        <strain evidence="1 2">DSM 26001</strain>
    </source>
</reference>
<evidence type="ECO:0008006" key="3">
    <source>
        <dbReference type="Google" id="ProtNLM"/>
    </source>
</evidence>
<accession>A0ABY1QCA1</accession>
<comment type="caution">
    <text evidence="1">The sequence shown here is derived from an EMBL/GenBank/DDBJ whole genome shotgun (WGS) entry which is preliminary data.</text>
</comment>
<keyword evidence="2" id="KW-1185">Reference proteome</keyword>